<protein>
    <submittedName>
        <fullName evidence="1">Polyamine transporter</fullName>
    </submittedName>
</protein>
<reference evidence="2" key="1">
    <citation type="journal article" date="2023" name="Hortic. Res.">
        <title>A chromosome-level phased genome enabling allele-level studies in sweet orange: a case study on citrus Huanglongbing tolerance.</title>
        <authorList>
            <person name="Wu B."/>
            <person name="Yu Q."/>
            <person name="Deng Z."/>
            <person name="Duan Y."/>
            <person name="Luo F."/>
            <person name="Gmitter F. Jr."/>
        </authorList>
    </citation>
    <scope>NUCLEOTIDE SEQUENCE [LARGE SCALE GENOMIC DNA]</scope>
    <source>
        <strain evidence="2">cv. Valencia</strain>
    </source>
</reference>
<proteinExistence type="predicted"/>
<sequence length="578" mass="63713">MGQSDAVEYVNINDQPSSPRVHGAKKVSILPLIFLIFYEVSGGPFGVEDSVKAAGPLLALLGFLVFPIIWSVPEALITAEMGTVFPENCGFVVWVSSALGPYWGFQQVWMKWLSGVIDNALYPVLFLDYLKSGIPALGDGLPRAFAALALTFVLTFMNYRGLTIVGWAAVLLGIFSFLPFVVMGLVSLPKLEPSRWLVVNLGEVDWNLYLNTLFWNLQLLGLNKYTSWRVGTGAIPLDRDLWTDGYFSDIAKVLGGVWLRWCIQGAAAMSNMGMFVAEMSSDSFQLLGMAERGMLPEFFAKRSCYGTPLIGIIFSASVLSVGAVVIGLVRQPCLKYAEKKRLMKFSTSAELSDLHGPRKLAEDCCKYGAENQSDNSCVARAALQFGTSHDLMENERETLLGILRDQVSEPLRALINGAPLEDARHLTHRYDKLRHEVEAQAAEVFRHQSKIRESDISAESAVKLRNAEVRLTELKSTIMALGREATAAMLSVESQQQQMTYQRVYAMVIHPFDAQANGELSLSIDDYVVVRQVAPTGWSDGECKGQAGWFPSAYVERQEKAPASKISEANSPECDATS</sequence>
<evidence type="ECO:0000313" key="2">
    <source>
        <dbReference type="Proteomes" id="UP000829398"/>
    </source>
</evidence>
<comment type="caution">
    <text evidence="1">The sequence shown here is derived from an EMBL/GenBank/DDBJ whole genome shotgun (WGS) entry which is preliminary data.</text>
</comment>
<dbReference type="Proteomes" id="UP000829398">
    <property type="component" value="Chromosome 5"/>
</dbReference>
<gene>
    <name evidence="1" type="ORF">KPL71_015206</name>
</gene>
<name>A0ACB8KHL8_CITSI</name>
<evidence type="ECO:0000313" key="1">
    <source>
        <dbReference type="EMBL" id="KAH9753811.1"/>
    </source>
</evidence>
<organism evidence="1 2">
    <name type="scientific">Citrus sinensis</name>
    <name type="common">Sweet orange</name>
    <name type="synonym">Citrus aurantium var. sinensis</name>
    <dbReference type="NCBI Taxonomy" id="2711"/>
    <lineage>
        <taxon>Eukaryota</taxon>
        <taxon>Viridiplantae</taxon>
        <taxon>Streptophyta</taxon>
        <taxon>Embryophyta</taxon>
        <taxon>Tracheophyta</taxon>
        <taxon>Spermatophyta</taxon>
        <taxon>Magnoliopsida</taxon>
        <taxon>eudicotyledons</taxon>
        <taxon>Gunneridae</taxon>
        <taxon>Pentapetalae</taxon>
        <taxon>rosids</taxon>
        <taxon>malvids</taxon>
        <taxon>Sapindales</taxon>
        <taxon>Rutaceae</taxon>
        <taxon>Aurantioideae</taxon>
        <taxon>Citrus</taxon>
    </lineage>
</organism>
<dbReference type="EMBL" id="CM039174">
    <property type="protein sequence ID" value="KAH9753811.1"/>
    <property type="molecule type" value="Genomic_DNA"/>
</dbReference>
<keyword evidence="2" id="KW-1185">Reference proteome</keyword>
<accession>A0ACB8KHL8</accession>